<dbReference type="Pfam" id="PF01446">
    <property type="entry name" value="Rep_1"/>
    <property type="match status" value="1"/>
</dbReference>
<dbReference type="GO" id="GO:0003677">
    <property type="term" value="F:DNA binding"/>
    <property type="evidence" value="ECO:0007669"/>
    <property type="project" value="InterPro"/>
</dbReference>
<keyword evidence="1" id="KW-0235">DNA replication</keyword>
<accession>A0A0H5Q4S0</accession>
<dbReference type="GO" id="GO:0006260">
    <property type="term" value="P:DNA replication"/>
    <property type="evidence" value="ECO:0007669"/>
    <property type="project" value="UniProtKB-KW"/>
</dbReference>
<evidence type="ECO:0000313" key="2">
    <source>
        <dbReference type="EMBL" id="CRY96858.1"/>
    </source>
</evidence>
<geneLocation type="plasmid" evidence="2">
    <name>pRGFK1307</name>
</geneLocation>
<keyword evidence="2" id="KW-0614">Plasmid</keyword>
<organism evidence="2">
    <name type="scientific">uncultured prokaryote</name>
    <dbReference type="NCBI Taxonomy" id="198431"/>
    <lineage>
        <taxon>unclassified sequences</taxon>
        <taxon>environmental samples</taxon>
    </lineage>
</organism>
<reference evidence="2" key="1">
    <citation type="submission" date="2015-06" db="EMBL/GenBank/DDBJ databases">
        <authorList>
            <person name="Joergensen T."/>
        </authorList>
    </citation>
    <scope>NUCLEOTIDE SEQUENCE</scope>
    <source>
        <plasmid evidence="2">pRGFK1307</plasmid>
    </source>
</reference>
<name>A0A0H5Q4S0_9ZZZZ</name>
<reference evidence="2" key="2">
    <citation type="submission" date="2015-07" db="EMBL/GenBank/DDBJ databases">
        <title>Plasmids, circular viruses and viroids from rat gut.</title>
        <authorList>
            <person name="Jorgensen T.J."/>
            <person name="Hansen M.A."/>
            <person name="Xu Z."/>
            <person name="Tabak M.A."/>
            <person name="Sorensen S.J."/>
            <person name="Hansen L.H."/>
        </authorList>
    </citation>
    <scope>NUCLEOTIDE SEQUENCE</scope>
    <source>
        <plasmid evidence="2">pRGFK1307</plasmid>
    </source>
</reference>
<proteinExistence type="predicted"/>
<dbReference type="AlphaFoldDB" id="A0A0H5Q4S0"/>
<sequence length="344" mass="39487">MKYSNTLHYELQGVNPEKLERLSDTRFSWREERMQANRLVRLYHLAGYEDYADRVEGCATWLQFRTTGDQRELMSANFCKLRLCPMCTARGAVVRAKLLSQVMDGVQAEQHCQYIFLTLTVENVTGDKLGKEIGHLASSWNRLLQHKAVKRAVKGWFRALEITRNGEYYHPHIHAIIAVEDDYFARKSGLYITQAEWVRRWKMALKVDYNPSVRISKTNDNKGGKGAVLEAAKYVTKSSDYISDKLSDTEAAKIVGDYTRALYHRRLTAFGGWLKEMAQRIQAADLDNVDLVQGDDSEIREDLAEMIEEYGWHFGAGDYVLARRFVNPLRVKREVSDDGKDGAS</sequence>
<protein>
    <recommendedName>
        <fullName evidence="3">Replication protein</fullName>
    </recommendedName>
</protein>
<dbReference type="InterPro" id="IPR000989">
    <property type="entry name" value="Rep"/>
</dbReference>
<evidence type="ECO:0000256" key="1">
    <source>
        <dbReference type="ARBA" id="ARBA00022705"/>
    </source>
</evidence>
<evidence type="ECO:0008006" key="3">
    <source>
        <dbReference type="Google" id="ProtNLM"/>
    </source>
</evidence>
<dbReference type="EMBL" id="LN853876">
    <property type="protein sequence ID" value="CRY96858.1"/>
    <property type="molecule type" value="Genomic_DNA"/>
</dbReference>